<evidence type="ECO:0000259" key="1">
    <source>
        <dbReference type="PROSITE" id="PS51725"/>
    </source>
</evidence>
<reference evidence="2 3" key="1">
    <citation type="submission" date="2022-06" db="EMBL/GenBank/DDBJ databases">
        <title>Actinoplanes abujensis sp. nov., isolated from Nigerian arid soil.</title>
        <authorList>
            <person name="Ding P."/>
        </authorList>
    </citation>
    <scope>NUCLEOTIDE SEQUENCE [LARGE SCALE GENOMIC DNA]</scope>
    <source>
        <strain evidence="3">TRM88002</strain>
    </source>
</reference>
<dbReference type="RefSeq" id="WP_251797760.1">
    <property type="nucleotide sequence ID" value="NZ_JAMQOL010000012.1"/>
</dbReference>
<keyword evidence="2" id="KW-0560">Oxidoreductase</keyword>
<dbReference type="GO" id="GO:0004497">
    <property type="term" value="F:monooxygenase activity"/>
    <property type="evidence" value="ECO:0007669"/>
    <property type="project" value="UniProtKB-KW"/>
</dbReference>
<evidence type="ECO:0000313" key="2">
    <source>
        <dbReference type="EMBL" id="MCM4077909.1"/>
    </source>
</evidence>
<name>A0ABT0XVW6_9ACTN</name>
<comment type="caution">
    <text evidence="2">The sequence shown here is derived from an EMBL/GenBank/DDBJ whole genome shotgun (WGS) entry which is preliminary data.</text>
</comment>
<proteinExistence type="predicted"/>
<dbReference type="PROSITE" id="PS51725">
    <property type="entry name" value="ABM"/>
    <property type="match status" value="1"/>
</dbReference>
<dbReference type="Pfam" id="PF03992">
    <property type="entry name" value="ABM"/>
    <property type="match status" value="1"/>
</dbReference>
<keyword evidence="2" id="KW-0503">Monooxygenase</keyword>
<feature type="domain" description="ABM" evidence="1">
    <location>
        <begin position="2"/>
        <end position="91"/>
    </location>
</feature>
<dbReference type="InterPro" id="IPR007138">
    <property type="entry name" value="ABM_dom"/>
</dbReference>
<dbReference type="EMBL" id="JAMQOL010000012">
    <property type="protein sequence ID" value="MCM4077909.1"/>
    <property type="molecule type" value="Genomic_DNA"/>
</dbReference>
<dbReference type="Gene3D" id="3.30.70.100">
    <property type="match status" value="1"/>
</dbReference>
<dbReference type="SUPFAM" id="SSF54909">
    <property type="entry name" value="Dimeric alpha+beta barrel"/>
    <property type="match status" value="1"/>
</dbReference>
<organism evidence="2 3">
    <name type="scientific">Paractinoplanes hotanensis</name>
    <dbReference type="NCBI Taxonomy" id="2906497"/>
    <lineage>
        <taxon>Bacteria</taxon>
        <taxon>Bacillati</taxon>
        <taxon>Actinomycetota</taxon>
        <taxon>Actinomycetes</taxon>
        <taxon>Micromonosporales</taxon>
        <taxon>Micromonosporaceae</taxon>
        <taxon>Paractinoplanes</taxon>
    </lineage>
</organism>
<keyword evidence="3" id="KW-1185">Reference proteome</keyword>
<sequence>MFALVVRFDCRDEAAAARFDELTVSAVRQIGEREPGTLVYATSVVDGEPLARVFYEVYRDRDAFEAHENAEHVRRFHELKNPLLTATRVEFLEPGPAVQR</sequence>
<dbReference type="Proteomes" id="UP001523216">
    <property type="component" value="Unassembled WGS sequence"/>
</dbReference>
<dbReference type="InterPro" id="IPR011008">
    <property type="entry name" value="Dimeric_a/b-barrel"/>
</dbReference>
<protein>
    <submittedName>
        <fullName evidence="2">Antibiotic biosynthesis monooxygenase</fullName>
    </submittedName>
</protein>
<accession>A0ABT0XVW6</accession>
<evidence type="ECO:0000313" key="3">
    <source>
        <dbReference type="Proteomes" id="UP001523216"/>
    </source>
</evidence>
<gene>
    <name evidence="2" type="ORF">LXN57_10055</name>
</gene>